<feature type="transmembrane region" description="Helical" evidence="6">
    <location>
        <begin position="236"/>
        <end position="254"/>
    </location>
</feature>
<proteinExistence type="predicted"/>
<dbReference type="PROSITE" id="PS50850">
    <property type="entry name" value="MFS"/>
    <property type="match status" value="1"/>
</dbReference>
<evidence type="ECO:0000256" key="5">
    <source>
        <dbReference type="SAM" id="MobiDB-lite"/>
    </source>
</evidence>
<evidence type="ECO:0000259" key="7">
    <source>
        <dbReference type="PROSITE" id="PS50850"/>
    </source>
</evidence>
<evidence type="ECO:0000313" key="9">
    <source>
        <dbReference type="Proteomes" id="UP000190776"/>
    </source>
</evidence>
<dbReference type="EMBL" id="MSZU01000086">
    <property type="protein sequence ID" value="OMP84896.1"/>
    <property type="molecule type" value="Genomic_DNA"/>
</dbReference>
<keyword evidence="3 6" id="KW-1133">Transmembrane helix</keyword>
<organism evidence="8 9">
    <name type="scientific">Diplodia seriata</name>
    <dbReference type="NCBI Taxonomy" id="420778"/>
    <lineage>
        <taxon>Eukaryota</taxon>
        <taxon>Fungi</taxon>
        <taxon>Dikarya</taxon>
        <taxon>Ascomycota</taxon>
        <taxon>Pezizomycotina</taxon>
        <taxon>Dothideomycetes</taxon>
        <taxon>Dothideomycetes incertae sedis</taxon>
        <taxon>Botryosphaeriales</taxon>
        <taxon>Botryosphaeriaceae</taxon>
        <taxon>Diplodia</taxon>
    </lineage>
</organism>
<feature type="transmembrane region" description="Helical" evidence="6">
    <location>
        <begin position="375"/>
        <end position="393"/>
    </location>
</feature>
<dbReference type="GO" id="GO:0005886">
    <property type="term" value="C:plasma membrane"/>
    <property type="evidence" value="ECO:0007669"/>
    <property type="project" value="TreeGrafter"/>
</dbReference>
<dbReference type="Pfam" id="PF07690">
    <property type="entry name" value="MFS_1"/>
    <property type="match status" value="1"/>
</dbReference>
<evidence type="ECO:0000256" key="6">
    <source>
        <dbReference type="SAM" id="Phobius"/>
    </source>
</evidence>
<accession>A0A1S8BBU5</accession>
<feature type="compositionally biased region" description="Polar residues" evidence="5">
    <location>
        <begin position="29"/>
        <end position="52"/>
    </location>
</feature>
<evidence type="ECO:0000256" key="1">
    <source>
        <dbReference type="ARBA" id="ARBA00004141"/>
    </source>
</evidence>
<keyword evidence="4 6" id="KW-0472">Membrane</keyword>
<comment type="caution">
    <text evidence="8">The sequence shown here is derived from an EMBL/GenBank/DDBJ whole genome shotgun (WGS) entry which is preliminary data.</text>
</comment>
<gene>
    <name evidence="8" type="ORF">BK809_0000648</name>
</gene>
<feature type="transmembrane region" description="Helical" evidence="6">
    <location>
        <begin position="299"/>
        <end position="318"/>
    </location>
</feature>
<dbReference type="InterPro" id="IPR036259">
    <property type="entry name" value="MFS_trans_sf"/>
</dbReference>
<feature type="transmembrane region" description="Helical" evidence="6">
    <location>
        <begin position="431"/>
        <end position="453"/>
    </location>
</feature>
<feature type="transmembrane region" description="Helical" evidence="6">
    <location>
        <begin position="405"/>
        <end position="425"/>
    </location>
</feature>
<feature type="transmembrane region" description="Helical" evidence="6">
    <location>
        <begin position="474"/>
        <end position="494"/>
    </location>
</feature>
<keyword evidence="2 6" id="KW-0812">Transmembrane</keyword>
<dbReference type="OrthoDB" id="10021397at2759"/>
<evidence type="ECO:0000313" key="8">
    <source>
        <dbReference type="EMBL" id="OMP84896.1"/>
    </source>
</evidence>
<dbReference type="Gene3D" id="1.20.1720.10">
    <property type="entry name" value="Multidrug resistance protein D"/>
    <property type="match status" value="1"/>
</dbReference>
<dbReference type="AlphaFoldDB" id="A0A1S8BBU5"/>
<dbReference type="GO" id="GO:0022857">
    <property type="term" value="F:transmembrane transporter activity"/>
    <property type="evidence" value="ECO:0007669"/>
    <property type="project" value="InterPro"/>
</dbReference>
<feature type="transmembrane region" description="Helical" evidence="6">
    <location>
        <begin position="544"/>
        <end position="563"/>
    </location>
</feature>
<sequence>MATTTLALARSSSLTEVRSEPAVLELQSTATAPHNASASSEISHRATTAETETPSHRNPEEIHDQTSRLPLPKLLTAYSCLAAIYFISSLDINAAANALPAVSRSLNAGTSITWAGASYLMGQTAFQPLYGRISDILGRKPVLLACIACLVVGDVLCGSARSAPWLYACRALAGVGGGGISSLVQITVSDLVSLRDRGKYQGLLSGAIGLGSSAGPFLAAALVAKGDEGWRWIFRVPPMLAAVCAAAMVVALPLRRVRGGWREKVGMVDWAGLGAAVVGVLFVLIPINSGGSTWPWNSALVVSMLVVGAASLAVFVVVEKRFAALPMIPPRLFARRATTVIYLQSALYNCVWQVDMYFLPVYFQDVRGFAPLKSATLILPLLLLQSVAGVLSGPLMTKLARYAPVLHTGMALWLLGASLKLILFTRTTRTGVVVATLIIEGTGIGFVLQPALVALQSLTTPPTDRAVATSTRNLLRALGSVVGVALATAVQFAVVRGALPDALPRAAREGVLDGSWQAPSDGGGGDAGWVVDAVLDAKMKGVRAVFAMLVPMMAGCVVGCVWVRCWKEGA</sequence>
<dbReference type="PANTHER" id="PTHR23501:SF78">
    <property type="entry name" value="MAJOR FACILITATOR SUPERFAMILY (MFS) PROFILE DOMAIN-CONTAINING PROTEIN-RELATED"/>
    <property type="match status" value="1"/>
</dbReference>
<feature type="transmembrane region" description="Helical" evidence="6">
    <location>
        <begin position="200"/>
        <end position="224"/>
    </location>
</feature>
<feature type="region of interest" description="Disordered" evidence="5">
    <location>
        <begin position="29"/>
        <end position="65"/>
    </location>
</feature>
<dbReference type="InterPro" id="IPR020846">
    <property type="entry name" value="MFS_dom"/>
</dbReference>
<evidence type="ECO:0000256" key="4">
    <source>
        <dbReference type="ARBA" id="ARBA00023136"/>
    </source>
</evidence>
<protein>
    <submittedName>
        <fullName evidence="8">Putative transporter C3H1.06c</fullName>
    </submittedName>
</protein>
<dbReference type="Proteomes" id="UP000190776">
    <property type="component" value="Unassembled WGS sequence"/>
</dbReference>
<comment type="subcellular location">
    <subcellularLocation>
        <location evidence="1">Membrane</location>
        <topology evidence="1">Multi-pass membrane protein</topology>
    </subcellularLocation>
</comment>
<feature type="transmembrane region" description="Helical" evidence="6">
    <location>
        <begin position="266"/>
        <end position="287"/>
    </location>
</feature>
<dbReference type="Gene3D" id="1.20.1250.20">
    <property type="entry name" value="MFS general substrate transporter like domains"/>
    <property type="match status" value="1"/>
</dbReference>
<evidence type="ECO:0000256" key="2">
    <source>
        <dbReference type="ARBA" id="ARBA00022692"/>
    </source>
</evidence>
<feature type="domain" description="Major facilitator superfamily (MFS) profile" evidence="7">
    <location>
        <begin position="77"/>
        <end position="555"/>
    </location>
</feature>
<dbReference type="InterPro" id="IPR011701">
    <property type="entry name" value="MFS"/>
</dbReference>
<dbReference type="PANTHER" id="PTHR23501">
    <property type="entry name" value="MAJOR FACILITATOR SUPERFAMILY"/>
    <property type="match status" value="1"/>
</dbReference>
<evidence type="ECO:0000256" key="3">
    <source>
        <dbReference type="ARBA" id="ARBA00022989"/>
    </source>
</evidence>
<reference evidence="8 9" key="1">
    <citation type="submission" date="2017-01" db="EMBL/GenBank/DDBJ databases">
        <title>Draft genome sequence of Diplodia seriata F98.1, a fungal species involved in grapevine trunk diseases.</title>
        <authorList>
            <person name="Robert-Siegwald G."/>
            <person name="Vallet J."/>
            <person name="Abou-Mansour E."/>
            <person name="Xu J."/>
            <person name="Rey P."/>
            <person name="Bertsch C."/>
            <person name="Rego C."/>
            <person name="Larignon P."/>
            <person name="Fontaine F."/>
            <person name="Lebrun M.-H."/>
        </authorList>
    </citation>
    <scope>NUCLEOTIDE SEQUENCE [LARGE SCALE GENOMIC DNA]</scope>
    <source>
        <strain evidence="8 9">F98.1</strain>
    </source>
</reference>
<name>A0A1S8BBU5_9PEZI</name>
<dbReference type="SUPFAM" id="SSF103473">
    <property type="entry name" value="MFS general substrate transporter"/>
    <property type="match status" value="1"/>
</dbReference>
<feature type="compositionally biased region" description="Basic and acidic residues" evidence="5">
    <location>
        <begin position="53"/>
        <end position="65"/>
    </location>
</feature>